<protein>
    <submittedName>
        <fullName evidence="1">Uncharacterized protein</fullName>
    </submittedName>
</protein>
<organism evidence="1 2">
    <name type="scientific">Stylosanthes scabra</name>
    <dbReference type="NCBI Taxonomy" id="79078"/>
    <lineage>
        <taxon>Eukaryota</taxon>
        <taxon>Viridiplantae</taxon>
        <taxon>Streptophyta</taxon>
        <taxon>Embryophyta</taxon>
        <taxon>Tracheophyta</taxon>
        <taxon>Spermatophyta</taxon>
        <taxon>Magnoliopsida</taxon>
        <taxon>eudicotyledons</taxon>
        <taxon>Gunneridae</taxon>
        <taxon>Pentapetalae</taxon>
        <taxon>rosids</taxon>
        <taxon>fabids</taxon>
        <taxon>Fabales</taxon>
        <taxon>Fabaceae</taxon>
        <taxon>Papilionoideae</taxon>
        <taxon>50 kb inversion clade</taxon>
        <taxon>dalbergioids sensu lato</taxon>
        <taxon>Dalbergieae</taxon>
        <taxon>Pterocarpus clade</taxon>
        <taxon>Stylosanthes</taxon>
    </lineage>
</organism>
<comment type="caution">
    <text evidence="1">The sequence shown here is derived from an EMBL/GenBank/DDBJ whole genome shotgun (WGS) entry which is preliminary data.</text>
</comment>
<sequence>MAERWYERQSSYWKQVSRSKFASQMNRNTGFFHAIAKDRKRRKIIEVLKIEGRCYRGKAVVKKIVSLQTRFFWGNGEGRGGMAGVKWEVIQRPKSLGGLGVRNIELKNLS</sequence>
<gene>
    <name evidence="1" type="ORF">PIB30_043817</name>
</gene>
<dbReference type="EMBL" id="JASCZI010121086">
    <property type="protein sequence ID" value="MED6159612.1"/>
    <property type="molecule type" value="Genomic_DNA"/>
</dbReference>
<evidence type="ECO:0000313" key="1">
    <source>
        <dbReference type="EMBL" id="MED6159612.1"/>
    </source>
</evidence>
<accession>A0ABU6UFX4</accession>
<proteinExistence type="predicted"/>
<name>A0ABU6UFX4_9FABA</name>
<reference evidence="1 2" key="1">
    <citation type="journal article" date="2023" name="Plants (Basel)">
        <title>Bridging the Gap: Combining Genomics and Transcriptomics Approaches to Understand Stylosanthes scabra, an Orphan Legume from the Brazilian Caatinga.</title>
        <authorList>
            <person name="Ferreira-Neto J.R.C."/>
            <person name="da Silva M.D."/>
            <person name="Binneck E."/>
            <person name="de Melo N.F."/>
            <person name="da Silva R.H."/>
            <person name="de Melo A.L.T.M."/>
            <person name="Pandolfi V."/>
            <person name="Bustamante F.O."/>
            <person name="Brasileiro-Vidal A.C."/>
            <person name="Benko-Iseppon A.M."/>
        </authorList>
    </citation>
    <scope>NUCLEOTIDE SEQUENCE [LARGE SCALE GENOMIC DNA]</scope>
    <source>
        <tissue evidence="1">Leaves</tissue>
    </source>
</reference>
<evidence type="ECO:0000313" key="2">
    <source>
        <dbReference type="Proteomes" id="UP001341840"/>
    </source>
</evidence>
<dbReference type="Proteomes" id="UP001341840">
    <property type="component" value="Unassembled WGS sequence"/>
</dbReference>
<keyword evidence="2" id="KW-1185">Reference proteome</keyword>